<protein>
    <submittedName>
        <fullName evidence="1">Uncharacterized protein</fullName>
    </submittedName>
</protein>
<gene>
    <name evidence="1" type="ORF">AN936_23805</name>
</gene>
<dbReference type="KEGG" id="smag:AN936_23805"/>
<accession>A0A0N9UHC6</accession>
<evidence type="ECO:0000313" key="1">
    <source>
        <dbReference type="EMBL" id="ALH83164.1"/>
    </source>
</evidence>
<dbReference type="PATRIC" id="fig|33050.5.peg.4818"/>
<reference evidence="1 2" key="1">
    <citation type="journal article" date="2015" name="Genome Announc.">
        <title>Complete Genome Sequence of Polypropylene Glycol- and Polyethylene Glycol-Degrading Sphingopyxis macrogoltabida Strain EY-1.</title>
        <authorList>
            <person name="Ohtsubo Y."/>
            <person name="Nagata Y."/>
            <person name="Numata M."/>
            <person name="Tsuchikane K."/>
            <person name="Hosoyama A."/>
            <person name="Yamazoe A."/>
            <person name="Tsuda M."/>
            <person name="Fujita N."/>
            <person name="Kawai F."/>
        </authorList>
    </citation>
    <scope>NUCLEOTIDE SEQUENCE [LARGE SCALE GENOMIC DNA]</scope>
    <source>
        <strain evidence="1 2">EY-1</strain>
        <plasmid evidence="1">1</plasmid>
    </source>
</reference>
<proteinExistence type="predicted"/>
<dbReference type="AlphaFoldDB" id="A0A0N9UHC6"/>
<name>A0A0N9UHC6_SPHMC</name>
<evidence type="ECO:0000313" key="2">
    <source>
        <dbReference type="Proteomes" id="UP000058074"/>
    </source>
</evidence>
<organism evidence="1 2">
    <name type="scientific">Sphingopyxis macrogoltabida</name>
    <name type="common">Sphingomonas macrogoltabidus</name>
    <dbReference type="NCBI Taxonomy" id="33050"/>
    <lineage>
        <taxon>Bacteria</taxon>
        <taxon>Pseudomonadati</taxon>
        <taxon>Pseudomonadota</taxon>
        <taxon>Alphaproteobacteria</taxon>
        <taxon>Sphingomonadales</taxon>
        <taxon>Sphingomonadaceae</taxon>
        <taxon>Sphingopyxis</taxon>
    </lineage>
</organism>
<geneLocation type="plasmid" evidence="1 2">
    <name>1</name>
</geneLocation>
<dbReference type="Proteomes" id="UP000058074">
    <property type="component" value="Plasmid 1"/>
</dbReference>
<sequence length="428" mass="47649">MWLVGKDTTGKTGRVAISDELKAALVRWYTGRGSEADHRACVSLVSTARENHKWIACDCLGAERPPPLMSAAYLSFQETYYLRRLTSRPGHDSGCPFHLPQAPPRIRETVKDSLYAIGLPKGLFSAHQKAPEKLAQRPEDIEPDDRSRGVAIPRLGKLLWLLLERAGSNILRELPPSGRRAGSISEEMRHLKRAAQGLDIAPGIRLSDHLYTNAIDYEKRRVHARLRAAAETWPPEFAPQAFLLLEASEVTSSEVVTGLGTVEIRNRIQHTGIIRAEVEPPFLVLAVVGEHSRREGYLALRAYAQPVFSGNQFVPAERDHDRDVLRALQQAQYELRRLGVRMAVKKVLFDITLAAGSARPDFLVALLDEHSGVECKFALQILQSDDADYLELRSIERERLGQAGLVVSMAVSSVTPEAIISQARRLLE</sequence>
<dbReference type="RefSeq" id="WP_149037837.1">
    <property type="nucleotide sequence ID" value="NZ_CP012701.1"/>
</dbReference>
<dbReference type="EMBL" id="CP012701">
    <property type="protein sequence ID" value="ALH83164.1"/>
    <property type="molecule type" value="Genomic_DNA"/>
</dbReference>
<keyword evidence="1" id="KW-0614">Plasmid</keyword>
<dbReference type="OrthoDB" id="7285254at2"/>